<dbReference type="RefSeq" id="XP_024583824.1">
    <property type="nucleotide sequence ID" value="XM_024718424.1"/>
</dbReference>
<dbReference type="EMBL" id="CCYD01002577">
    <property type="protein sequence ID" value="CEG47455.1"/>
    <property type="molecule type" value="Genomic_DNA"/>
</dbReference>
<evidence type="ECO:0000313" key="2">
    <source>
        <dbReference type="Proteomes" id="UP000054928"/>
    </source>
</evidence>
<dbReference type="OrthoDB" id="89190at2759"/>
<protein>
    <submittedName>
        <fullName evidence="1">Uncharacterized protein</fullName>
    </submittedName>
</protein>
<dbReference type="AlphaFoldDB" id="A0A0P1B180"/>
<dbReference type="OMA" id="FRVMSKF"/>
<proteinExistence type="predicted"/>
<evidence type="ECO:0000313" key="1">
    <source>
        <dbReference type="EMBL" id="CEG47455.1"/>
    </source>
</evidence>
<dbReference type="Proteomes" id="UP000054928">
    <property type="component" value="Unassembled WGS sequence"/>
</dbReference>
<organism evidence="1 2">
    <name type="scientific">Plasmopara halstedii</name>
    <name type="common">Downy mildew of sunflower</name>
    <dbReference type="NCBI Taxonomy" id="4781"/>
    <lineage>
        <taxon>Eukaryota</taxon>
        <taxon>Sar</taxon>
        <taxon>Stramenopiles</taxon>
        <taxon>Oomycota</taxon>
        <taxon>Peronosporomycetes</taxon>
        <taxon>Peronosporales</taxon>
        <taxon>Peronosporaceae</taxon>
        <taxon>Plasmopara</taxon>
    </lineage>
</organism>
<dbReference type="GeneID" id="36399383"/>
<accession>A0A0P1B180</accession>
<name>A0A0P1B180_PLAHL</name>
<keyword evidence="2" id="KW-1185">Reference proteome</keyword>
<reference evidence="2" key="1">
    <citation type="submission" date="2014-09" db="EMBL/GenBank/DDBJ databases">
        <authorList>
            <person name="Sharma Rahul"/>
            <person name="Thines Marco"/>
        </authorList>
    </citation>
    <scope>NUCLEOTIDE SEQUENCE [LARGE SCALE GENOMIC DNA]</scope>
</reference>
<sequence>MPNYFVIDARFSFSSELDNSLSTSHQDFEAQQPRTKSAWRKLSRTRSGSISIESFNTVPVSPVNRFAHSMGIERTKYKPKSIWRRYTPPATSTSVHGYQKDDPSSLSYAAKSNRRSAWRRFTENVDKCLYRMMSKFYK</sequence>